<evidence type="ECO:0000313" key="3">
    <source>
        <dbReference type="Proteomes" id="UP000740883"/>
    </source>
</evidence>
<protein>
    <submittedName>
        <fullName evidence="2">Uncharacterized protein</fullName>
    </submittedName>
</protein>
<dbReference type="AlphaFoldDB" id="A0A9P6GYB4"/>
<dbReference type="EMBL" id="SBJO01000132">
    <property type="protein sequence ID" value="KAF9762792.1"/>
    <property type="molecule type" value="Genomic_DNA"/>
</dbReference>
<keyword evidence="1" id="KW-0732">Signal</keyword>
<evidence type="ECO:0000313" key="2">
    <source>
        <dbReference type="EMBL" id="KAF9762792.1"/>
    </source>
</evidence>
<proteinExistence type="predicted"/>
<accession>A0A9P6GYB4</accession>
<gene>
    <name evidence="2" type="ORF">NGRA_1742</name>
</gene>
<keyword evidence="3" id="KW-1185">Reference proteome</keyword>
<evidence type="ECO:0000256" key="1">
    <source>
        <dbReference type="SAM" id="SignalP"/>
    </source>
</evidence>
<sequence length="502" mass="59201">MNWILLIFLDILRSLRISTSLDLNYHILCILYANHISSSEGMHWVEQKEPLDLSISSKYTVKKFSGNKTKITDQIHVEIENDNSKVSNMMDTVDILPPTRKFRSNKRKRLSSIIPVYYQLHNPVKRSRISEEVHPSTSSTPHKRKGDLNEATLFTEFRKSLATRKQKVAYYIIKDLAGFNTGKYKAVLQPMKKMILPSYDSTIYVDLLNRIISNINSCFLSKGENFMSIKNMNDSTKDTSLGILDNFTNHLKKNEFCVSQYENEELTNLFFNLRYRFLLSLKDMSEYNFYCLIKKAASIIYNGTNSNPNEIIKGLLYEMRILKYEVRNMRSLILIIIYFNSLENKEDRKFLDCFICRLYVLFKFLNSFNTENIDIIRHKKISYVIYKTYYILFYGEGNRNAPSFINNFDSNSKKTYKMIDDSKILMPFRLPDFLLFHFFGFKMFHKIHSTFLNILQLIRSDYRNVFKKTDCYVFLQKISAIGDWLIPEKTDFIVPSPTKTYS</sequence>
<organism evidence="2 3">
    <name type="scientific">Nosema granulosis</name>
    <dbReference type="NCBI Taxonomy" id="83296"/>
    <lineage>
        <taxon>Eukaryota</taxon>
        <taxon>Fungi</taxon>
        <taxon>Fungi incertae sedis</taxon>
        <taxon>Microsporidia</taxon>
        <taxon>Nosematidae</taxon>
        <taxon>Nosema</taxon>
    </lineage>
</organism>
<feature type="chain" id="PRO_5040501572" evidence="1">
    <location>
        <begin position="21"/>
        <end position="502"/>
    </location>
</feature>
<reference evidence="2 3" key="1">
    <citation type="journal article" date="2020" name="Genome Biol. Evol.">
        <title>Comparative genomics of strictly vertically transmitted, feminizing microsporidia endosymbionts of amphipod crustaceans.</title>
        <authorList>
            <person name="Cormier A."/>
            <person name="Chebbi M.A."/>
            <person name="Giraud I."/>
            <person name="Wattier R."/>
            <person name="Teixeira M."/>
            <person name="Gilbert C."/>
            <person name="Rigaud T."/>
            <person name="Cordaux R."/>
        </authorList>
    </citation>
    <scope>NUCLEOTIDE SEQUENCE [LARGE SCALE GENOMIC DNA]</scope>
    <source>
        <strain evidence="2 3">Ou3-Ou53</strain>
    </source>
</reference>
<comment type="caution">
    <text evidence="2">The sequence shown here is derived from an EMBL/GenBank/DDBJ whole genome shotgun (WGS) entry which is preliminary data.</text>
</comment>
<name>A0A9P6GYB4_9MICR</name>
<feature type="signal peptide" evidence="1">
    <location>
        <begin position="1"/>
        <end position="20"/>
    </location>
</feature>
<dbReference type="Proteomes" id="UP000740883">
    <property type="component" value="Unassembled WGS sequence"/>
</dbReference>